<dbReference type="EMBL" id="LRGB01001766">
    <property type="protein sequence ID" value="KZS10556.1"/>
    <property type="molecule type" value="Genomic_DNA"/>
</dbReference>
<reference evidence="1 2" key="1">
    <citation type="submission" date="2016-03" db="EMBL/GenBank/DDBJ databases">
        <title>EvidentialGene: Evidence-directed Construction of Genes on Genomes.</title>
        <authorList>
            <person name="Gilbert D.G."/>
            <person name="Choi J.-H."/>
            <person name="Mockaitis K."/>
            <person name="Colbourne J."/>
            <person name="Pfrender M."/>
        </authorList>
    </citation>
    <scope>NUCLEOTIDE SEQUENCE [LARGE SCALE GENOMIC DNA]</scope>
    <source>
        <strain evidence="1 2">Xinb3</strain>
        <tissue evidence="1">Complete organism</tissue>
    </source>
</reference>
<protein>
    <submittedName>
        <fullName evidence="1">Putative Suppressor of sable</fullName>
    </submittedName>
</protein>
<comment type="caution">
    <text evidence="1">The sequence shown here is derived from an EMBL/GenBank/DDBJ whole genome shotgun (WGS) entry which is preliminary data.</text>
</comment>
<proteinExistence type="predicted"/>
<gene>
    <name evidence="1" type="ORF">APZ42_024947</name>
</gene>
<organism evidence="1 2">
    <name type="scientific">Daphnia magna</name>
    <dbReference type="NCBI Taxonomy" id="35525"/>
    <lineage>
        <taxon>Eukaryota</taxon>
        <taxon>Metazoa</taxon>
        <taxon>Ecdysozoa</taxon>
        <taxon>Arthropoda</taxon>
        <taxon>Crustacea</taxon>
        <taxon>Branchiopoda</taxon>
        <taxon>Diplostraca</taxon>
        <taxon>Cladocera</taxon>
        <taxon>Anomopoda</taxon>
        <taxon>Daphniidae</taxon>
        <taxon>Daphnia</taxon>
    </lineage>
</organism>
<keyword evidence="2" id="KW-1185">Reference proteome</keyword>
<sequence>MCAVTESWLCMVCLPMTSNSSKASILIKLKMMKEQGQHCRGKRYFDLELWNNFLNFISLTSCHLTELCKLLYFFLIAYRFQLSLCI</sequence>
<name>A0A164TLE4_9CRUS</name>
<dbReference type="Proteomes" id="UP000076858">
    <property type="component" value="Unassembled WGS sequence"/>
</dbReference>
<evidence type="ECO:0000313" key="2">
    <source>
        <dbReference type="Proteomes" id="UP000076858"/>
    </source>
</evidence>
<accession>A0A164TLE4</accession>
<dbReference type="AlphaFoldDB" id="A0A164TLE4"/>
<evidence type="ECO:0000313" key="1">
    <source>
        <dbReference type="EMBL" id="KZS10556.1"/>
    </source>
</evidence>